<comment type="subunit">
    <text evidence="9">Homodimer, forms a heterotetramer with a Cas1 homodimer.</text>
</comment>
<evidence type="ECO:0000256" key="9">
    <source>
        <dbReference type="HAMAP-Rule" id="MF_01471"/>
    </source>
</evidence>
<comment type="similarity">
    <text evidence="2 9">Belongs to the CRISPR-associated endoribonuclease Cas2 protein family.</text>
</comment>
<dbReference type="GO" id="GO:0043571">
    <property type="term" value="P:maintenance of CRISPR repeat elements"/>
    <property type="evidence" value="ECO:0007669"/>
    <property type="project" value="UniProtKB-UniRule"/>
</dbReference>
<keyword evidence="11" id="KW-1185">Reference proteome</keyword>
<evidence type="ECO:0000256" key="3">
    <source>
        <dbReference type="ARBA" id="ARBA00022722"/>
    </source>
</evidence>
<evidence type="ECO:0000256" key="8">
    <source>
        <dbReference type="ARBA" id="ARBA00023118"/>
    </source>
</evidence>
<dbReference type="InterPro" id="IPR021127">
    <property type="entry name" value="CRISPR_associated_Cas2"/>
</dbReference>
<gene>
    <name evidence="9" type="primary">cas2</name>
    <name evidence="10" type="ORF">G1C96_1256</name>
</gene>
<dbReference type="InterPro" id="IPR019199">
    <property type="entry name" value="Virulence_VapD/CRISPR_Cas2"/>
</dbReference>
<protein>
    <recommendedName>
        <fullName evidence="9">CRISPR-associated endoribonuclease Cas2</fullName>
        <ecNumber evidence="9">3.1.-.-</ecNumber>
    </recommendedName>
</protein>
<evidence type="ECO:0000256" key="1">
    <source>
        <dbReference type="ARBA" id="ARBA00001946"/>
    </source>
</evidence>
<dbReference type="PANTHER" id="PTHR34405:SF3">
    <property type="entry name" value="CRISPR-ASSOCIATED ENDORIBONUCLEASE CAS2 3"/>
    <property type="match status" value="1"/>
</dbReference>
<reference evidence="10 11" key="1">
    <citation type="submission" date="2020-02" db="EMBL/GenBank/DDBJ databases">
        <title>Characterization of phylogenetic diversity of novel bifidobacterial species isolated in Czech ZOOs.</title>
        <authorList>
            <person name="Lugli G.A."/>
            <person name="Vera N.B."/>
            <person name="Ventura M."/>
        </authorList>
    </citation>
    <scope>NUCLEOTIDE SEQUENCE [LARGE SCALE GENOMIC DNA]</scope>
    <source>
        <strain evidence="10 11">DSM 109958</strain>
    </source>
</reference>
<dbReference type="GO" id="GO:0004521">
    <property type="term" value="F:RNA endonuclease activity"/>
    <property type="evidence" value="ECO:0007669"/>
    <property type="project" value="InterPro"/>
</dbReference>
<comment type="function">
    <text evidence="9">CRISPR (clustered regularly interspaced short palindromic repeat), is an adaptive immune system that provides protection against mobile genetic elements (viruses, transposable elements and conjugative plasmids). CRISPR clusters contain sequences complementary to antecedent mobile elements and target invading nucleic acids. CRISPR clusters are transcribed and processed into CRISPR RNA (crRNA). Functions as a ssRNA-specific endoribonuclease. Involved in the integration of spacer DNA into the CRISPR cassette.</text>
</comment>
<keyword evidence="4 9" id="KW-0479">Metal-binding</keyword>
<dbReference type="Proteomes" id="UP000588277">
    <property type="component" value="Unassembled WGS sequence"/>
</dbReference>
<keyword evidence="7 9" id="KW-0460">Magnesium</keyword>
<keyword evidence="8 9" id="KW-0051">Antiviral defense</keyword>
<dbReference type="PANTHER" id="PTHR34405">
    <property type="entry name" value="CRISPR-ASSOCIATED ENDORIBONUCLEASE CAS2"/>
    <property type="match status" value="1"/>
</dbReference>
<dbReference type="GO" id="GO:0051607">
    <property type="term" value="P:defense response to virus"/>
    <property type="evidence" value="ECO:0007669"/>
    <property type="project" value="UniProtKB-UniRule"/>
</dbReference>
<evidence type="ECO:0000256" key="4">
    <source>
        <dbReference type="ARBA" id="ARBA00022723"/>
    </source>
</evidence>
<evidence type="ECO:0000256" key="2">
    <source>
        <dbReference type="ARBA" id="ARBA00009959"/>
    </source>
</evidence>
<dbReference type="GO" id="GO:0046872">
    <property type="term" value="F:metal ion binding"/>
    <property type="evidence" value="ECO:0007669"/>
    <property type="project" value="UniProtKB-UniRule"/>
</dbReference>
<dbReference type="Pfam" id="PF09827">
    <property type="entry name" value="CRISPR_Cas2"/>
    <property type="match status" value="1"/>
</dbReference>
<keyword evidence="6 9" id="KW-0378">Hydrolase</keyword>
<keyword evidence="3 9" id="KW-0540">Nuclease</keyword>
<name>A0A7Y0F433_9BIFI</name>
<comment type="cofactor">
    <cofactor evidence="1 9">
        <name>Mg(2+)</name>
        <dbReference type="ChEBI" id="CHEBI:18420"/>
    </cofactor>
</comment>
<comment type="caution">
    <text evidence="10">The sequence shown here is derived from an EMBL/GenBank/DDBJ whole genome shotgun (WGS) entry which is preliminary data.</text>
</comment>
<feature type="binding site" evidence="9">
    <location>
        <position position="13"/>
    </location>
    <ligand>
        <name>Mg(2+)</name>
        <dbReference type="ChEBI" id="CHEBI:18420"/>
        <note>catalytic</note>
    </ligand>
</feature>
<evidence type="ECO:0000256" key="7">
    <source>
        <dbReference type="ARBA" id="ARBA00022842"/>
    </source>
</evidence>
<dbReference type="HAMAP" id="MF_01471">
    <property type="entry name" value="Cas2"/>
    <property type="match status" value="1"/>
</dbReference>
<evidence type="ECO:0000313" key="10">
    <source>
        <dbReference type="EMBL" id="NMN00677.1"/>
    </source>
</evidence>
<keyword evidence="5 9" id="KW-0255">Endonuclease</keyword>
<organism evidence="10 11">
    <name type="scientific">Bifidobacterium moraviense</name>
    <dbReference type="NCBI Taxonomy" id="2675323"/>
    <lineage>
        <taxon>Bacteria</taxon>
        <taxon>Bacillati</taxon>
        <taxon>Actinomycetota</taxon>
        <taxon>Actinomycetes</taxon>
        <taxon>Bifidobacteriales</taxon>
        <taxon>Bifidobacteriaceae</taxon>
        <taxon>Bifidobacterium</taxon>
    </lineage>
</organism>
<dbReference type="EC" id="3.1.-.-" evidence="9"/>
<dbReference type="Gene3D" id="3.30.70.240">
    <property type="match status" value="1"/>
</dbReference>
<evidence type="ECO:0000256" key="6">
    <source>
        <dbReference type="ARBA" id="ARBA00022801"/>
    </source>
</evidence>
<dbReference type="SUPFAM" id="SSF143430">
    <property type="entry name" value="TTP0101/SSO1404-like"/>
    <property type="match status" value="1"/>
</dbReference>
<dbReference type="CDD" id="cd09725">
    <property type="entry name" value="Cas2_I_II_III"/>
    <property type="match status" value="1"/>
</dbReference>
<proteinExistence type="inferred from homology"/>
<dbReference type="GO" id="GO:0016787">
    <property type="term" value="F:hydrolase activity"/>
    <property type="evidence" value="ECO:0007669"/>
    <property type="project" value="UniProtKB-KW"/>
</dbReference>
<dbReference type="EMBL" id="JAAIIH010000009">
    <property type="protein sequence ID" value="NMN00677.1"/>
    <property type="molecule type" value="Genomic_DNA"/>
</dbReference>
<sequence length="98" mass="11071">MADEKRGYLVAYDIKDDYRRSHVAKVLQSHGERLQYSVFLLLIRPAKMLRVRASLQREMNAAEDSVVVCDLGTSDHALCALQFIGSRSYEDVAVPTVI</sequence>
<accession>A0A7Y0F433</accession>
<evidence type="ECO:0000256" key="5">
    <source>
        <dbReference type="ARBA" id="ARBA00022759"/>
    </source>
</evidence>
<dbReference type="AlphaFoldDB" id="A0A7Y0F433"/>
<dbReference type="RefSeq" id="WP_169275822.1">
    <property type="nucleotide sequence ID" value="NZ_JAAIIH010000009.1"/>
</dbReference>
<dbReference type="NCBIfam" id="TIGR01573">
    <property type="entry name" value="cas2"/>
    <property type="match status" value="1"/>
</dbReference>
<evidence type="ECO:0000313" key="11">
    <source>
        <dbReference type="Proteomes" id="UP000588277"/>
    </source>
</evidence>